<evidence type="ECO:0000313" key="2">
    <source>
        <dbReference type="EMBL" id="NSG29391.1"/>
    </source>
</evidence>
<dbReference type="RefSeq" id="WP_173865891.1">
    <property type="nucleotide sequence ID" value="NZ_JAAWUU010000009.1"/>
</dbReference>
<sequence>METKIFRDKSMEKISDPEQLDDYIKVTHPAGFLFLGAIFLLIVSVMIWAALGTLDVTVDARAFARDGTIFCYLTEEEAAQVEKDMPVTVGTAKGSVQAVSELPESYESMAEELGGEEAVHALGISEGEWRYRVTASCESEDGVTDVSIVTDRVSPMTYLFH</sequence>
<accession>A0ABX2GX25</accession>
<name>A0ABX2GX25_9FIRM</name>
<dbReference type="Proteomes" id="UP000821846">
    <property type="component" value="Unassembled WGS sequence"/>
</dbReference>
<dbReference type="EMBL" id="JAAWUZ010000008">
    <property type="protein sequence ID" value="NSG29391.1"/>
    <property type="molecule type" value="Genomic_DNA"/>
</dbReference>
<evidence type="ECO:0000313" key="3">
    <source>
        <dbReference type="Proteomes" id="UP000821846"/>
    </source>
</evidence>
<protein>
    <submittedName>
        <fullName evidence="2">Uncharacterized protein</fullName>
    </submittedName>
</protein>
<keyword evidence="1" id="KW-0812">Transmembrane</keyword>
<comment type="caution">
    <text evidence="2">The sequence shown here is derived from an EMBL/GenBank/DDBJ whole genome shotgun (WGS) entry which is preliminary data.</text>
</comment>
<keyword evidence="1" id="KW-0472">Membrane</keyword>
<proteinExistence type="predicted"/>
<reference evidence="2 3" key="1">
    <citation type="journal article" date="2020" name="Cell Host Microbe">
        <title>Functional and Genomic Variation between Human-Derived Isolates of Lachnospiraceae Reveals Inter- and Intra-Species Diversity.</title>
        <authorList>
            <person name="Sorbara M.T."/>
            <person name="Littmann E.R."/>
            <person name="Fontana E."/>
            <person name="Moody T.U."/>
            <person name="Kohout C.E."/>
            <person name="Gjonbalaj M."/>
            <person name="Eaton V."/>
            <person name="Seok R."/>
            <person name="Leiner I.M."/>
            <person name="Pamer E.G."/>
        </authorList>
    </citation>
    <scope>NUCLEOTIDE SEQUENCE [LARGE SCALE GENOMIC DNA]</scope>
    <source>
        <strain evidence="2 3">MSK.14.16</strain>
    </source>
</reference>
<feature type="transmembrane region" description="Helical" evidence="1">
    <location>
        <begin position="30"/>
        <end position="51"/>
    </location>
</feature>
<gene>
    <name evidence="2" type="ORF">HFM93_03660</name>
</gene>
<keyword evidence="1" id="KW-1133">Transmembrane helix</keyword>
<keyword evidence="3" id="KW-1185">Reference proteome</keyword>
<organism evidence="2 3">
    <name type="scientific">Faecalicatena fissicatena</name>
    <dbReference type="NCBI Taxonomy" id="290055"/>
    <lineage>
        <taxon>Bacteria</taxon>
        <taxon>Bacillati</taxon>
        <taxon>Bacillota</taxon>
        <taxon>Clostridia</taxon>
        <taxon>Lachnospirales</taxon>
        <taxon>Lachnospiraceae</taxon>
        <taxon>Faecalicatena</taxon>
    </lineage>
</organism>
<evidence type="ECO:0000256" key="1">
    <source>
        <dbReference type="SAM" id="Phobius"/>
    </source>
</evidence>